<dbReference type="RefSeq" id="WP_125017714.1">
    <property type="nucleotide sequence ID" value="NZ_RQVQ01000007.1"/>
</dbReference>
<evidence type="ECO:0000256" key="1">
    <source>
        <dbReference type="ARBA" id="ARBA00010541"/>
    </source>
</evidence>
<dbReference type="PANTHER" id="PTHR22939">
    <property type="entry name" value="SERINE PROTEASE FAMILY S1C HTRA-RELATED"/>
    <property type="match status" value="1"/>
</dbReference>
<dbReference type="InterPro" id="IPR036034">
    <property type="entry name" value="PDZ_sf"/>
</dbReference>
<evidence type="ECO:0000313" key="7">
    <source>
        <dbReference type="Proteomes" id="UP000275719"/>
    </source>
</evidence>
<comment type="similarity">
    <text evidence="1">Belongs to the peptidase S1C family.</text>
</comment>
<dbReference type="Gene3D" id="2.30.42.60">
    <property type="match status" value="1"/>
</dbReference>
<keyword evidence="4" id="KW-1133">Transmembrane helix</keyword>
<dbReference type="Pfam" id="PF13180">
    <property type="entry name" value="PDZ_2"/>
    <property type="match status" value="1"/>
</dbReference>
<dbReference type="SUPFAM" id="SSF50156">
    <property type="entry name" value="PDZ domain-like"/>
    <property type="match status" value="1"/>
</dbReference>
<keyword evidence="3" id="KW-0378">Hydrolase</keyword>
<reference evidence="6 7" key="1">
    <citation type="submission" date="2018-11" db="EMBL/GenBank/DDBJ databases">
        <title>Flavobacterium sp. nov., YIM 102701-2 draft genome.</title>
        <authorList>
            <person name="Li G."/>
            <person name="Jiang Y."/>
        </authorList>
    </citation>
    <scope>NUCLEOTIDE SEQUENCE [LARGE SCALE GENOMIC DNA]</scope>
    <source>
        <strain evidence="6 7">YIM 102701-2</strain>
    </source>
</reference>
<dbReference type="Proteomes" id="UP000275719">
    <property type="component" value="Unassembled WGS sequence"/>
</dbReference>
<keyword evidence="4" id="KW-0472">Membrane</keyword>
<dbReference type="SMART" id="SM00228">
    <property type="entry name" value="PDZ"/>
    <property type="match status" value="1"/>
</dbReference>
<gene>
    <name evidence="6" type="ORF">EG240_04095</name>
</gene>
<dbReference type="InterPro" id="IPR001478">
    <property type="entry name" value="PDZ"/>
</dbReference>
<evidence type="ECO:0000256" key="4">
    <source>
        <dbReference type="SAM" id="Phobius"/>
    </source>
</evidence>
<proteinExistence type="inferred from homology"/>
<dbReference type="PROSITE" id="PS50106">
    <property type="entry name" value="PDZ"/>
    <property type="match status" value="1"/>
</dbReference>
<dbReference type="GO" id="GO:0004252">
    <property type="term" value="F:serine-type endopeptidase activity"/>
    <property type="evidence" value="ECO:0007669"/>
    <property type="project" value="InterPro"/>
</dbReference>
<dbReference type="SUPFAM" id="SSF50494">
    <property type="entry name" value="Trypsin-like serine proteases"/>
    <property type="match status" value="1"/>
</dbReference>
<sequence>MKNISTIFFTSLLSVIFTIITYKLLIENDFLRLENTKVISDSTKNTSRYEAPNLTVAANKTINHVVHVKNVSYKTSSRNSIFDFIYGYEGNRQMQPQIGTGSGVIISEDGYIVTNNHVIQGANQLEITLNDNRSFEATLIGTDPKTDIALLKIDVPEKLSYATFADSDSIEVGEWVLAVGNPYNLTSTVTAGIISAKARNLSEDGIQSFIQTDAAVNPGNSGGALVNTKGELIGINTLISSSTGSYVGYSFAVPSNMAKKIIEDLLEFGNVQQGVLGVQGYELNKQIANAKNIDLTQGFYIEEINANSGAANANIQKGDVITKIDNKPIKNFLELNAAIATKRPNDKVKVTLVRNNNQQDVLVQLSKKEIQNISFNGFELENLTENEKQALRINYGVKIKNISNPNYKPYANELKNAIILSINGQKIENTEMANEVISRINNKSNIRLDLLSRNGERLRIVL</sequence>
<dbReference type="AlphaFoldDB" id="A0A3P3WH52"/>
<dbReference type="PRINTS" id="PR00834">
    <property type="entry name" value="PROTEASES2C"/>
</dbReference>
<protein>
    <submittedName>
        <fullName evidence="6">PDZ domain-containing protein</fullName>
    </submittedName>
</protein>
<dbReference type="InterPro" id="IPR009003">
    <property type="entry name" value="Peptidase_S1_PA"/>
</dbReference>
<dbReference type="GO" id="GO:0006515">
    <property type="term" value="P:protein quality control for misfolded or incompletely synthesized proteins"/>
    <property type="evidence" value="ECO:0007669"/>
    <property type="project" value="TreeGrafter"/>
</dbReference>
<dbReference type="Gene3D" id="2.30.42.10">
    <property type="match status" value="1"/>
</dbReference>
<evidence type="ECO:0000259" key="5">
    <source>
        <dbReference type="PROSITE" id="PS50106"/>
    </source>
</evidence>
<dbReference type="PANTHER" id="PTHR22939:SF129">
    <property type="entry name" value="SERINE PROTEASE HTRA2, MITOCHONDRIAL"/>
    <property type="match status" value="1"/>
</dbReference>
<dbReference type="Gene3D" id="2.40.10.120">
    <property type="match status" value="1"/>
</dbReference>
<evidence type="ECO:0000313" key="6">
    <source>
        <dbReference type="EMBL" id="RRJ91973.1"/>
    </source>
</evidence>
<keyword evidence="2" id="KW-0645">Protease</keyword>
<dbReference type="Pfam" id="PF13365">
    <property type="entry name" value="Trypsin_2"/>
    <property type="match status" value="1"/>
</dbReference>
<dbReference type="InterPro" id="IPR001940">
    <property type="entry name" value="Peptidase_S1C"/>
</dbReference>
<dbReference type="EMBL" id="RQVQ01000007">
    <property type="protein sequence ID" value="RRJ91973.1"/>
    <property type="molecule type" value="Genomic_DNA"/>
</dbReference>
<dbReference type="OrthoDB" id="9758917at2"/>
<keyword evidence="7" id="KW-1185">Reference proteome</keyword>
<dbReference type="GO" id="GO:0042597">
    <property type="term" value="C:periplasmic space"/>
    <property type="evidence" value="ECO:0007669"/>
    <property type="project" value="TreeGrafter"/>
</dbReference>
<keyword evidence="4" id="KW-0812">Transmembrane</keyword>
<evidence type="ECO:0000256" key="3">
    <source>
        <dbReference type="ARBA" id="ARBA00022801"/>
    </source>
</evidence>
<name>A0A3P3WH52_9FLAO</name>
<comment type="caution">
    <text evidence="6">The sequence shown here is derived from an EMBL/GenBank/DDBJ whole genome shotgun (WGS) entry which is preliminary data.</text>
</comment>
<feature type="domain" description="PDZ" evidence="5">
    <location>
        <begin position="265"/>
        <end position="356"/>
    </location>
</feature>
<feature type="transmembrane region" description="Helical" evidence="4">
    <location>
        <begin position="6"/>
        <end position="25"/>
    </location>
</feature>
<organism evidence="6 7">
    <name type="scientific">Paenimyroides tangerinum</name>
    <dbReference type="NCBI Taxonomy" id="2488728"/>
    <lineage>
        <taxon>Bacteria</taxon>
        <taxon>Pseudomonadati</taxon>
        <taxon>Bacteroidota</taxon>
        <taxon>Flavobacteriia</taxon>
        <taxon>Flavobacteriales</taxon>
        <taxon>Flavobacteriaceae</taxon>
        <taxon>Paenimyroides</taxon>
    </lineage>
</organism>
<accession>A0A3P3WH52</accession>
<evidence type="ECO:0000256" key="2">
    <source>
        <dbReference type="ARBA" id="ARBA00022670"/>
    </source>
</evidence>